<keyword evidence="4 6" id="KW-0067">ATP-binding</keyword>
<dbReference type="RefSeq" id="WP_208095612.1">
    <property type="nucleotide sequence ID" value="NZ_JAGDYM010000004.1"/>
</dbReference>
<dbReference type="SUPFAM" id="SSF52540">
    <property type="entry name" value="P-loop containing nucleoside triphosphate hydrolases"/>
    <property type="match status" value="2"/>
</dbReference>
<evidence type="ECO:0000256" key="2">
    <source>
        <dbReference type="ARBA" id="ARBA00022737"/>
    </source>
</evidence>
<evidence type="ECO:0000313" key="6">
    <source>
        <dbReference type="EMBL" id="MBO1900836.1"/>
    </source>
</evidence>
<evidence type="ECO:0000259" key="5">
    <source>
        <dbReference type="PROSITE" id="PS50893"/>
    </source>
</evidence>
<dbReference type="GO" id="GO:0005524">
    <property type="term" value="F:ATP binding"/>
    <property type="evidence" value="ECO:0007669"/>
    <property type="project" value="UniProtKB-KW"/>
</dbReference>
<dbReference type="InterPro" id="IPR003439">
    <property type="entry name" value="ABC_transporter-like_ATP-bd"/>
</dbReference>
<sequence length="515" mass="55202">MQTPPAQESALVVSGLAKDYPGVRALADVSLSLAAGTVLAVVGENGAGKSTLMKSVAGAIRPTAGTIEVLGSPLFGGSPRAAEEAGVAMIYQELTLAPEMSAEENVFLGHAPSRFGVIRRREMRLRYDEVSRRVGGGIRPDTRAGRLSTASQQLLEIMRAIAHGRRLVIMDEPTASLGPGEIERLHGIIRELKADGCAILYVSHDLDAVLDVSDEVLVMREGRTVAHDRTENWRKDTLVTAMLGHVPDIPRRDHTARTETRTAVEIEDLRAPGVDVPHLAIGAGEVVGIAGLVGSGRTRMLRSIAGADPVRSGRLEIDGAVVAWPKSTARAWRTGIALAPEDRKRQGLVLHRESAWNVAVGAFGTVRRRGAITPQSIRLWAAPFTERVAFKTARLKAPAGTLSGGNQQKLLLARLLSRPLRLMLLDEPTRGMDIGAKSEVFAAMRAFADTGASVLWSSSELQEVLDHSDRIVVVNGGRMVAEFPAGTSMQEVLSASFAAAPTRTDPKNQTEEIRP</sequence>
<dbReference type="EMBL" id="JAGDYM010000004">
    <property type="protein sequence ID" value="MBO1900836.1"/>
    <property type="molecule type" value="Genomic_DNA"/>
</dbReference>
<evidence type="ECO:0000313" key="7">
    <source>
        <dbReference type="Proteomes" id="UP000664382"/>
    </source>
</evidence>
<feature type="domain" description="ABC transporter" evidence="5">
    <location>
        <begin position="11"/>
        <end position="246"/>
    </location>
</feature>
<dbReference type="CDD" id="cd03215">
    <property type="entry name" value="ABC_Carb_Monos_II"/>
    <property type="match status" value="1"/>
</dbReference>
<keyword evidence="3" id="KW-0547">Nucleotide-binding</keyword>
<dbReference type="SMART" id="SM00382">
    <property type="entry name" value="AAA"/>
    <property type="match status" value="2"/>
</dbReference>
<dbReference type="Pfam" id="PF00005">
    <property type="entry name" value="ABC_tran"/>
    <property type="match status" value="2"/>
</dbReference>
<dbReference type="GO" id="GO:0016887">
    <property type="term" value="F:ATP hydrolysis activity"/>
    <property type="evidence" value="ECO:0007669"/>
    <property type="project" value="InterPro"/>
</dbReference>
<gene>
    <name evidence="6" type="ORF">J4H92_02600</name>
</gene>
<organism evidence="6 7">
    <name type="scientific">Leucobacter weissii</name>
    <dbReference type="NCBI Taxonomy" id="1983706"/>
    <lineage>
        <taxon>Bacteria</taxon>
        <taxon>Bacillati</taxon>
        <taxon>Actinomycetota</taxon>
        <taxon>Actinomycetes</taxon>
        <taxon>Micrococcales</taxon>
        <taxon>Microbacteriaceae</taxon>
        <taxon>Leucobacter</taxon>
    </lineage>
</organism>
<feature type="domain" description="ABC transporter" evidence="5">
    <location>
        <begin position="256"/>
        <end position="501"/>
    </location>
</feature>
<dbReference type="InterPro" id="IPR050107">
    <property type="entry name" value="ABC_carbohydrate_import_ATPase"/>
</dbReference>
<accession>A0A939S7C3</accession>
<dbReference type="PANTHER" id="PTHR43790">
    <property type="entry name" value="CARBOHYDRATE TRANSPORT ATP-BINDING PROTEIN MG119-RELATED"/>
    <property type="match status" value="1"/>
</dbReference>
<dbReference type="InterPro" id="IPR017871">
    <property type="entry name" value="ABC_transporter-like_CS"/>
</dbReference>
<dbReference type="CDD" id="cd03216">
    <property type="entry name" value="ABC_Carb_Monos_I"/>
    <property type="match status" value="1"/>
</dbReference>
<dbReference type="PROSITE" id="PS00211">
    <property type="entry name" value="ABC_TRANSPORTER_1"/>
    <property type="match status" value="1"/>
</dbReference>
<dbReference type="PANTHER" id="PTHR43790:SF9">
    <property type="entry name" value="GALACTOFURANOSE TRANSPORTER ATP-BINDING PROTEIN YTFR"/>
    <property type="match status" value="1"/>
</dbReference>
<reference evidence="6" key="1">
    <citation type="submission" date="2021-03" db="EMBL/GenBank/DDBJ databases">
        <title>Leucobacter chromiisoli sp. nov., isolated from chromium-containing soil of chemical plant.</title>
        <authorList>
            <person name="Xu Z."/>
        </authorList>
    </citation>
    <scope>NUCLEOTIDE SEQUENCE</scope>
    <source>
        <strain evidence="6">S27</strain>
    </source>
</reference>
<keyword evidence="7" id="KW-1185">Reference proteome</keyword>
<dbReference type="PROSITE" id="PS50893">
    <property type="entry name" value="ABC_TRANSPORTER_2"/>
    <property type="match status" value="2"/>
</dbReference>
<evidence type="ECO:0000256" key="3">
    <source>
        <dbReference type="ARBA" id="ARBA00022741"/>
    </source>
</evidence>
<keyword evidence="1" id="KW-0813">Transport</keyword>
<dbReference type="InterPro" id="IPR003593">
    <property type="entry name" value="AAA+_ATPase"/>
</dbReference>
<dbReference type="InterPro" id="IPR027417">
    <property type="entry name" value="P-loop_NTPase"/>
</dbReference>
<proteinExistence type="predicted"/>
<protein>
    <submittedName>
        <fullName evidence="6">Sugar ABC transporter ATP-binding protein</fullName>
    </submittedName>
</protein>
<comment type="caution">
    <text evidence="6">The sequence shown here is derived from an EMBL/GenBank/DDBJ whole genome shotgun (WGS) entry which is preliminary data.</text>
</comment>
<evidence type="ECO:0000256" key="1">
    <source>
        <dbReference type="ARBA" id="ARBA00022448"/>
    </source>
</evidence>
<name>A0A939S7C3_9MICO</name>
<evidence type="ECO:0000256" key="4">
    <source>
        <dbReference type="ARBA" id="ARBA00022840"/>
    </source>
</evidence>
<dbReference type="AlphaFoldDB" id="A0A939S7C3"/>
<dbReference type="Gene3D" id="3.40.50.300">
    <property type="entry name" value="P-loop containing nucleotide triphosphate hydrolases"/>
    <property type="match status" value="2"/>
</dbReference>
<keyword evidence="2" id="KW-0677">Repeat</keyword>
<dbReference type="Proteomes" id="UP000664382">
    <property type="component" value="Unassembled WGS sequence"/>
</dbReference>